<organism evidence="1 2">
    <name type="scientific">Musa troglodytarum</name>
    <name type="common">fe'i banana</name>
    <dbReference type="NCBI Taxonomy" id="320322"/>
    <lineage>
        <taxon>Eukaryota</taxon>
        <taxon>Viridiplantae</taxon>
        <taxon>Streptophyta</taxon>
        <taxon>Embryophyta</taxon>
        <taxon>Tracheophyta</taxon>
        <taxon>Spermatophyta</taxon>
        <taxon>Magnoliopsida</taxon>
        <taxon>Liliopsida</taxon>
        <taxon>Zingiberales</taxon>
        <taxon>Musaceae</taxon>
        <taxon>Musa</taxon>
    </lineage>
</organism>
<dbReference type="EMBL" id="CP097502">
    <property type="protein sequence ID" value="URD75684.1"/>
    <property type="molecule type" value="Genomic_DNA"/>
</dbReference>
<protein>
    <submittedName>
        <fullName evidence="1">Uncharacterized protein</fullName>
    </submittedName>
</protein>
<dbReference type="AlphaFoldDB" id="A0A9E7EEA4"/>
<evidence type="ECO:0000313" key="1">
    <source>
        <dbReference type="EMBL" id="URD75684.1"/>
    </source>
</evidence>
<dbReference type="Proteomes" id="UP001055439">
    <property type="component" value="Chromosome 1"/>
</dbReference>
<keyword evidence="2" id="KW-1185">Reference proteome</keyword>
<evidence type="ECO:0000313" key="2">
    <source>
        <dbReference type="Proteomes" id="UP001055439"/>
    </source>
</evidence>
<sequence>MAAQPVQRSAFVLSVTQQSCDRDRWPLSSSFQRVIVDNTERWTLDEVGRIRLCPPLPIPSHSLQVWRWGVRIVLDPNQTDSLMTTATTMKVRSIYLVQIRIVR</sequence>
<proteinExistence type="predicted"/>
<accession>A0A9E7EEA4</accession>
<gene>
    <name evidence="1" type="ORF">MUK42_37117</name>
</gene>
<name>A0A9E7EEA4_9LILI</name>
<reference evidence="1" key="1">
    <citation type="submission" date="2022-05" db="EMBL/GenBank/DDBJ databases">
        <title>The Musa troglodytarum L. genome provides insights into the mechanism of non-climacteric behaviour and enrichment of carotenoids.</title>
        <authorList>
            <person name="Wang J."/>
        </authorList>
    </citation>
    <scope>NUCLEOTIDE SEQUENCE</scope>
    <source>
        <tissue evidence="1">Leaf</tissue>
    </source>
</reference>